<protein>
    <recommendedName>
        <fullName evidence="3">Haloacid dehalogenase</fullName>
    </recommendedName>
</protein>
<dbReference type="NCBIfam" id="TIGR01509">
    <property type="entry name" value="HAD-SF-IA-v3"/>
    <property type="match status" value="1"/>
</dbReference>
<dbReference type="SUPFAM" id="SSF56784">
    <property type="entry name" value="HAD-like"/>
    <property type="match status" value="1"/>
</dbReference>
<gene>
    <name evidence="1" type="ORF">D3P09_01440</name>
</gene>
<proteinExistence type="predicted"/>
<organism evidence="1 2">
    <name type="scientific">Paenibacillus pinisoli</name>
    <dbReference type="NCBI Taxonomy" id="1276110"/>
    <lineage>
        <taxon>Bacteria</taxon>
        <taxon>Bacillati</taxon>
        <taxon>Bacillota</taxon>
        <taxon>Bacilli</taxon>
        <taxon>Bacillales</taxon>
        <taxon>Paenibacillaceae</taxon>
        <taxon>Paenibacillus</taxon>
    </lineage>
</organism>
<dbReference type="AlphaFoldDB" id="A0A3A6PMX5"/>
<dbReference type="PANTHER" id="PTHR43611">
    <property type="entry name" value="ALPHA-D-GLUCOSE 1-PHOSPHATE PHOSPHATASE"/>
    <property type="match status" value="1"/>
</dbReference>
<reference evidence="1 2" key="1">
    <citation type="submission" date="2018-09" db="EMBL/GenBank/DDBJ databases">
        <title>Paenibacillus aracenensis nov. sp. isolated from a cave in southern Spain.</title>
        <authorList>
            <person name="Jurado V."/>
            <person name="Gutierrez-Patricio S."/>
            <person name="Gonzalez-Pimentel J.L."/>
            <person name="Miller A.Z."/>
            <person name="Laiz L."/>
            <person name="Saiz-Jimenez C."/>
        </authorList>
    </citation>
    <scope>NUCLEOTIDE SEQUENCE [LARGE SCALE GENOMIC DNA]</scope>
    <source>
        <strain evidence="1 2">JCM 19203</strain>
    </source>
</reference>
<dbReference type="PANTHER" id="PTHR43611:SF3">
    <property type="entry name" value="FLAVIN MONONUCLEOTIDE HYDROLASE 1, CHLOROPLATIC"/>
    <property type="match status" value="1"/>
</dbReference>
<comment type="caution">
    <text evidence="1">The sequence shown here is derived from an EMBL/GenBank/DDBJ whole genome shotgun (WGS) entry which is preliminary data.</text>
</comment>
<dbReference type="EMBL" id="QXQB01000001">
    <property type="protein sequence ID" value="RJX40708.1"/>
    <property type="molecule type" value="Genomic_DNA"/>
</dbReference>
<accession>A0A3A6PMX5</accession>
<dbReference type="Proteomes" id="UP000267798">
    <property type="component" value="Unassembled WGS sequence"/>
</dbReference>
<dbReference type="InterPro" id="IPR023198">
    <property type="entry name" value="PGP-like_dom2"/>
</dbReference>
<keyword evidence="2" id="KW-1185">Reference proteome</keyword>
<dbReference type="InterPro" id="IPR036412">
    <property type="entry name" value="HAD-like_sf"/>
</dbReference>
<evidence type="ECO:0008006" key="3">
    <source>
        <dbReference type="Google" id="ProtNLM"/>
    </source>
</evidence>
<name>A0A3A6PMX5_9BACL</name>
<dbReference type="OrthoDB" id="2856744at2"/>
<sequence length="214" mass="24178">MIDLNDRSCEKRRPQLMLDIGGVLAANLSPRFWNEIARLADTPVELLYAKYKEELSRGLWVGHFSELEFWNWIHAQSPSVSAAKGQAILMESLAPLPGMLQLPEWSKHADIHILSNHLAAWIDPVLEPVRPFLTSVTISSQIGMSKPQLELYEYACALLPPTAPVLFIDDQERNLRQGAAVGWHTLQADPDGRWIDEANRWLRRMNALQPHSGG</sequence>
<evidence type="ECO:0000313" key="2">
    <source>
        <dbReference type="Proteomes" id="UP000267798"/>
    </source>
</evidence>
<evidence type="ECO:0000313" key="1">
    <source>
        <dbReference type="EMBL" id="RJX40708.1"/>
    </source>
</evidence>
<dbReference type="Gene3D" id="3.40.50.1000">
    <property type="entry name" value="HAD superfamily/HAD-like"/>
    <property type="match status" value="1"/>
</dbReference>
<dbReference type="InterPro" id="IPR023214">
    <property type="entry name" value="HAD_sf"/>
</dbReference>
<dbReference type="InterPro" id="IPR006439">
    <property type="entry name" value="HAD-SF_hydro_IA"/>
</dbReference>
<dbReference type="Gene3D" id="1.10.150.240">
    <property type="entry name" value="Putative phosphatase, domain 2"/>
    <property type="match status" value="1"/>
</dbReference>